<feature type="domain" description="Amidohydrolase-related" evidence="2">
    <location>
        <begin position="65"/>
        <end position="309"/>
    </location>
</feature>
<dbReference type="RefSeq" id="WP_151149462.1">
    <property type="nucleotide sequence ID" value="NZ_WAIE01000001.1"/>
</dbReference>
<protein>
    <submittedName>
        <fullName evidence="3">Amidohydrolase family protein</fullName>
    </submittedName>
</protein>
<evidence type="ECO:0000313" key="3">
    <source>
        <dbReference type="EMBL" id="KAB1443130.1"/>
    </source>
</evidence>
<dbReference type="InterPro" id="IPR050287">
    <property type="entry name" value="MTA/SAH_deaminase"/>
</dbReference>
<accession>A0A6N6N4H2</accession>
<dbReference type="SUPFAM" id="SSF51556">
    <property type="entry name" value="Metallo-dependent hydrolases"/>
    <property type="match status" value="1"/>
</dbReference>
<dbReference type="SUPFAM" id="SSF51338">
    <property type="entry name" value="Composite domain of metallo-dependent hydrolases"/>
    <property type="match status" value="1"/>
</dbReference>
<dbReference type="AlphaFoldDB" id="A0A6N6N4H2"/>
<dbReference type="InterPro" id="IPR011059">
    <property type="entry name" value="Metal-dep_hydrolase_composite"/>
</dbReference>
<dbReference type="OrthoDB" id="9796020at2"/>
<dbReference type="InterPro" id="IPR006680">
    <property type="entry name" value="Amidohydro-rel"/>
</dbReference>
<dbReference type="PANTHER" id="PTHR43794">
    <property type="entry name" value="AMINOHYDROLASE SSNA-RELATED"/>
    <property type="match status" value="1"/>
</dbReference>
<dbReference type="Proteomes" id="UP000438699">
    <property type="component" value="Unassembled WGS sequence"/>
</dbReference>
<sequence length="427" mass="47721">MTLYLKNARYIDSETLKVRSTTLAVEPGPEGAIALINDIPNEDERQPEDRVMDCKNRFVTRSFGCGHHHIYSALCRGMPAPPVIPSNFPEVLQYVWWRVDKRLDRDMVEASALAAALQMARRGVTFCIDHHASPFAVEGSLETVARAFERVGIGHLLCHESSNRDGQDIAEKSLAEHDAYLSSGRHGLVGLHASFTVNDDLLAASVDLADKHETGIHIHVAEDAADENHCEATYNKRVAERLRDFGVLKSPKTILGHCVHFTDEERAIVAESPAWVVSNVESNQNNNVGLTGYGWLQNVMLGTDGMHNDMIRSAKAHHLVCTGTEGIGYDEVYRRFRNVHRYLSQFKGIGDGPNNLVILDYDSPTEITDDNFLGHFIFGLEAAHVNTVIAQGRVIVEDRRSTLVDEQEILAFAREQGFRLWNRLTED</sequence>
<evidence type="ECO:0000313" key="4">
    <source>
        <dbReference type="Proteomes" id="UP000438699"/>
    </source>
</evidence>
<dbReference type="Gene3D" id="2.30.40.10">
    <property type="entry name" value="Urease, subunit C, domain 1"/>
    <property type="match status" value="2"/>
</dbReference>
<evidence type="ECO:0000259" key="2">
    <source>
        <dbReference type="Pfam" id="PF01979"/>
    </source>
</evidence>
<dbReference type="EMBL" id="WAIE01000001">
    <property type="protein sequence ID" value="KAB1443130.1"/>
    <property type="molecule type" value="Genomic_DNA"/>
</dbReference>
<dbReference type="InterPro" id="IPR032466">
    <property type="entry name" value="Metal_Hydrolase"/>
</dbReference>
<proteinExistence type="predicted"/>
<gene>
    <name evidence="3" type="ORF">F8A88_02370</name>
</gene>
<dbReference type="Gene3D" id="3.20.20.140">
    <property type="entry name" value="Metal-dependent hydrolases"/>
    <property type="match status" value="1"/>
</dbReference>
<dbReference type="Pfam" id="PF01979">
    <property type="entry name" value="Amidohydro_1"/>
    <property type="match status" value="1"/>
</dbReference>
<evidence type="ECO:0000256" key="1">
    <source>
        <dbReference type="ARBA" id="ARBA00022801"/>
    </source>
</evidence>
<organism evidence="3 4">
    <name type="scientific">Pseudodesulfovibrio senegalensis</name>
    <dbReference type="NCBI Taxonomy" id="1721087"/>
    <lineage>
        <taxon>Bacteria</taxon>
        <taxon>Pseudomonadati</taxon>
        <taxon>Thermodesulfobacteriota</taxon>
        <taxon>Desulfovibrionia</taxon>
        <taxon>Desulfovibrionales</taxon>
        <taxon>Desulfovibrionaceae</taxon>
    </lineage>
</organism>
<keyword evidence="4" id="KW-1185">Reference proteome</keyword>
<dbReference type="GO" id="GO:0016810">
    <property type="term" value="F:hydrolase activity, acting on carbon-nitrogen (but not peptide) bonds"/>
    <property type="evidence" value="ECO:0007669"/>
    <property type="project" value="InterPro"/>
</dbReference>
<reference evidence="3 4" key="1">
    <citation type="journal article" date="2017" name="Int. J. Syst. Evol. Microbiol.">
        <title>Desulfovibrio senegalensis sp. nov., a mesophilic sulfate reducer isolated from marine sediment.</title>
        <authorList>
            <person name="Thioye A."/>
            <person name="Gam Z.B.A."/>
            <person name="Mbengue M."/>
            <person name="Cayol J.L."/>
            <person name="Joseph-Bartoli M."/>
            <person name="Toure-Kane C."/>
            <person name="Labat M."/>
        </authorList>
    </citation>
    <scope>NUCLEOTIDE SEQUENCE [LARGE SCALE GENOMIC DNA]</scope>
    <source>
        <strain evidence="3 4">DSM 101509</strain>
    </source>
</reference>
<dbReference type="PANTHER" id="PTHR43794:SF11">
    <property type="entry name" value="AMIDOHYDROLASE-RELATED DOMAIN-CONTAINING PROTEIN"/>
    <property type="match status" value="1"/>
</dbReference>
<name>A0A6N6N4H2_9BACT</name>
<comment type="caution">
    <text evidence="3">The sequence shown here is derived from an EMBL/GenBank/DDBJ whole genome shotgun (WGS) entry which is preliminary data.</text>
</comment>
<keyword evidence="1 3" id="KW-0378">Hydrolase</keyword>